<dbReference type="PANTHER" id="PTHR46358">
    <property type="entry name" value="TONSOKU-LIKE PROTEIN"/>
    <property type="match status" value="1"/>
</dbReference>
<dbReference type="SUPFAM" id="SSF48403">
    <property type="entry name" value="Ankyrin repeat"/>
    <property type="match status" value="1"/>
</dbReference>
<dbReference type="Proteomes" id="UP000784294">
    <property type="component" value="Unassembled WGS sequence"/>
</dbReference>
<dbReference type="OrthoDB" id="5806726at2759"/>
<organism evidence="5 6">
    <name type="scientific">Protopolystoma xenopodis</name>
    <dbReference type="NCBI Taxonomy" id="117903"/>
    <lineage>
        <taxon>Eukaryota</taxon>
        <taxon>Metazoa</taxon>
        <taxon>Spiralia</taxon>
        <taxon>Lophotrochozoa</taxon>
        <taxon>Platyhelminthes</taxon>
        <taxon>Monogenea</taxon>
        <taxon>Polyopisthocotylea</taxon>
        <taxon>Polystomatidea</taxon>
        <taxon>Polystomatidae</taxon>
        <taxon>Protopolystoma</taxon>
    </lineage>
</organism>
<gene>
    <name evidence="5" type="ORF">PXEA_LOCUS29169</name>
</gene>
<dbReference type="InterPro" id="IPR052311">
    <property type="entry name" value="MMS22L-TONSL_complex_comp"/>
</dbReference>
<dbReference type="Gene3D" id="1.25.40.20">
    <property type="entry name" value="Ankyrin repeat-containing domain"/>
    <property type="match status" value="1"/>
</dbReference>
<keyword evidence="3" id="KW-0539">Nucleus</keyword>
<evidence type="ECO:0000313" key="5">
    <source>
        <dbReference type="EMBL" id="VEL35729.1"/>
    </source>
</evidence>
<dbReference type="InterPro" id="IPR002110">
    <property type="entry name" value="Ankyrin_rpt"/>
</dbReference>
<evidence type="ECO:0000313" key="6">
    <source>
        <dbReference type="Proteomes" id="UP000784294"/>
    </source>
</evidence>
<keyword evidence="2" id="KW-0677">Repeat</keyword>
<reference evidence="5" key="1">
    <citation type="submission" date="2018-11" db="EMBL/GenBank/DDBJ databases">
        <authorList>
            <consortium name="Pathogen Informatics"/>
        </authorList>
    </citation>
    <scope>NUCLEOTIDE SEQUENCE</scope>
</reference>
<keyword evidence="6" id="KW-1185">Reference proteome</keyword>
<accession>A0A448XFW1</accession>
<evidence type="ECO:0000256" key="1">
    <source>
        <dbReference type="ARBA" id="ARBA00004123"/>
    </source>
</evidence>
<evidence type="ECO:0000256" key="4">
    <source>
        <dbReference type="PROSITE-ProRule" id="PRU00023"/>
    </source>
</evidence>
<feature type="repeat" description="ANK" evidence="4">
    <location>
        <begin position="47"/>
        <end position="77"/>
    </location>
</feature>
<evidence type="ECO:0000256" key="2">
    <source>
        <dbReference type="ARBA" id="ARBA00022737"/>
    </source>
</evidence>
<dbReference type="PROSITE" id="PS50297">
    <property type="entry name" value="ANK_REP_REGION"/>
    <property type="match status" value="2"/>
</dbReference>
<evidence type="ECO:0000256" key="3">
    <source>
        <dbReference type="ARBA" id="ARBA00023242"/>
    </source>
</evidence>
<dbReference type="PROSITE" id="PS50088">
    <property type="entry name" value="ANK_REPEAT"/>
    <property type="match status" value="2"/>
</dbReference>
<dbReference type="InterPro" id="IPR036770">
    <property type="entry name" value="Ankyrin_rpt-contain_sf"/>
</dbReference>
<name>A0A448XFW1_9PLAT</name>
<protein>
    <submittedName>
        <fullName evidence="5">Uncharacterized protein</fullName>
    </submittedName>
</protein>
<dbReference type="AlphaFoldDB" id="A0A448XFW1"/>
<dbReference type="GO" id="GO:0031297">
    <property type="term" value="P:replication fork processing"/>
    <property type="evidence" value="ECO:0007669"/>
    <property type="project" value="TreeGrafter"/>
</dbReference>
<dbReference type="GO" id="GO:0043596">
    <property type="term" value="C:nuclear replication fork"/>
    <property type="evidence" value="ECO:0007669"/>
    <property type="project" value="TreeGrafter"/>
</dbReference>
<dbReference type="PANTHER" id="PTHR46358:SF1">
    <property type="entry name" value="TONSOKU-LIKE PROTEIN"/>
    <property type="match status" value="1"/>
</dbReference>
<dbReference type="GO" id="GO:0000724">
    <property type="term" value="P:double-strand break repair via homologous recombination"/>
    <property type="evidence" value="ECO:0007669"/>
    <property type="project" value="TreeGrafter"/>
</dbReference>
<dbReference type="Pfam" id="PF12796">
    <property type="entry name" value="Ank_2"/>
    <property type="match status" value="1"/>
</dbReference>
<feature type="repeat" description="ANK" evidence="4">
    <location>
        <begin position="12"/>
        <end position="37"/>
    </location>
</feature>
<proteinExistence type="predicted"/>
<dbReference type="SMART" id="SM00248">
    <property type="entry name" value="ANK"/>
    <property type="match status" value="2"/>
</dbReference>
<dbReference type="EMBL" id="CAAALY010250509">
    <property type="protein sequence ID" value="VEL35729.1"/>
    <property type="molecule type" value="Genomic_DNA"/>
</dbReference>
<comment type="caution">
    <text evidence="5">The sequence shown here is derived from an EMBL/GenBank/DDBJ whole genome shotgun (WGS) entry which is preliminary data.</text>
</comment>
<sequence>MKGHPVNVPDSAGWLPIHEAAFHNHADVALYLLDKGALLDDPGFPADNSTPLFEAVVNGSLDTALLLIERGADIWHR</sequence>
<keyword evidence="4" id="KW-0040">ANK repeat</keyword>
<comment type="subcellular location">
    <subcellularLocation>
        <location evidence="1">Nucleus</location>
    </subcellularLocation>
</comment>